<dbReference type="EMBL" id="FJUX01000042">
    <property type="protein sequence ID" value="CZS99662.1"/>
    <property type="molecule type" value="Genomic_DNA"/>
</dbReference>
<accession>A0A1E1KNT0</accession>
<gene>
    <name evidence="1" type="ORF">RAG0_07984</name>
</gene>
<reference evidence="2" key="1">
    <citation type="submission" date="2016-03" db="EMBL/GenBank/DDBJ databases">
        <authorList>
            <person name="Guldener U."/>
        </authorList>
    </citation>
    <scope>NUCLEOTIDE SEQUENCE [LARGE SCALE GENOMIC DNA]</scope>
    <source>
        <strain evidence="2">04CH-RAC-A.6.1</strain>
    </source>
</reference>
<dbReference type="OrthoDB" id="3485480at2759"/>
<dbReference type="Gene3D" id="2.160.20.80">
    <property type="entry name" value="E3 ubiquitin-protein ligase SopA"/>
    <property type="match status" value="1"/>
</dbReference>
<evidence type="ECO:0000313" key="2">
    <source>
        <dbReference type="Proteomes" id="UP000178912"/>
    </source>
</evidence>
<organism evidence="1 2">
    <name type="scientific">Rhynchosporium agropyri</name>
    <dbReference type="NCBI Taxonomy" id="914238"/>
    <lineage>
        <taxon>Eukaryota</taxon>
        <taxon>Fungi</taxon>
        <taxon>Dikarya</taxon>
        <taxon>Ascomycota</taxon>
        <taxon>Pezizomycotina</taxon>
        <taxon>Leotiomycetes</taxon>
        <taxon>Helotiales</taxon>
        <taxon>Ploettnerulaceae</taxon>
        <taxon>Rhynchosporium</taxon>
    </lineage>
</organism>
<protein>
    <submittedName>
        <fullName evidence="1">Uncharacterized protein</fullName>
    </submittedName>
</protein>
<dbReference type="AlphaFoldDB" id="A0A1E1KNT0"/>
<dbReference type="SUPFAM" id="SSF141571">
    <property type="entry name" value="Pentapeptide repeat-like"/>
    <property type="match status" value="1"/>
</dbReference>
<evidence type="ECO:0000313" key="1">
    <source>
        <dbReference type="EMBL" id="CZS99662.1"/>
    </source>
</evidence>
<proteinExistence type="predicted"/>
<dbReference type="Proteomes" id="UP000178912">
    <property type="component" value="Unassembled WGS sequence"/>
</dbReference>
<keyword evidence="2" id="KW-1185">Reference proteome</keyword>
<sequence length="371" mass="42023">MAIELALRPALGISGYHMVMVLHDPTPLISTYSTPEAHSSVVIEHSTFIGLDLSIRGSTLRNCARHNVQVKISCLEDCEVTGSLTILTECSIYGSTLRDVKLIGCSVFEKSRVHNSKLTECSARHSKLIKCNINLSVIKGCNIQDGIINKCGAETSELLGATRQIMLCPLSTLFKFGIFQAFLNRCNFDHGSRSLRRFPRELRKLIFEHAVLNSEQAGRDMDHSPPYRRQIYSLIRALRGDEKSYHELLEVQKNIVEFKIGRFRGRKLVYLPDHAVNTVKKLVINHIHFGVAPNIIISDPKPVQIRMKSAESGNGIESIRRVSQWTVNAKNLRRISVQFQWWVEFINLNDMVQMVNKGYGMQGLLEVNTRH</sequence>
<name>A0A1E1KNT0_9HELO</name>